<evidence type="ECO:0000259" key="2">
    <source>
        <dbReference type="Pfam" id="PF08279"/>
    </source>
</evidence>
<reference evidence="3 4" key="1">
    <citation type="submission" date="2016-10" db="EMBL/GenBank/DDBJ databases">
        <authorList>
            <person name="de Groot N.N."/>
        </authorList>
    </citation>
    <scope>NUCLEOTIDE SEQUENCE [LARGE SCALE GENOMIC DNA]</scope>
    <source>
        <strain evidence="3 4">CGMCC 1.9157</strain>
    </source>
</reference>
<dbReference type="InterPro" id="IPR013196">
    <property type="entry name" value="HTH_11"/>
</dbReference>
<proteinExistence type="predicted"/>
<dbReference type="STRING" id="655353.SAMN04488056_10799"/>
<evidence type="ECO:0000313" key="3">
    <source>
        <dbReference type="EMBL" id="SFO51123.1"/>
    </source>
</evidence>
<organism evidence="3 4">
    <name type="scientific">Cohaesibacter marisflavi</name>
    <dbReference type="NCBI Taxonomy" id="655353"/>
    <lineage>
        <taxon>Bacteria</taxon>
        <taxon>Pseudomonadati</taxon>
        <taxon>Pseudomonadota</taxon>
        <taxon>Alphaproteobacteria</taxon>
        <taxon>Hyphomicrobiales</taxon>
        <taxon>Cohaesibacteraceae</taxon>
    </lineage>
</organism>
<dbReference type="EMBL" id="FOVR01000007">
    <property type="protein sequence ID" value="SFO51123.1"/>
    <property type="molecule type" value="Genomic_DNA"/>
</dbReference>
<feature type="domain" description="Helix-turn-helix type 11" evidence="2">
    <location>
        <begin position="8"/>
        <end position="35"/>
    </location>
</feature>
<dbReference type="Proteomes" id="UP000199236">
    <property type="component" value="Unassembled WGS sequence"/>
</dbReference>
<gene>
    <name evidence="3" type="ORF">SAMN04488056_10799</name>
</gene>
<sequence length="130" mass="14585">MRQGRLNSTIYRDIDALSAAGIPVYSERGPEGGYKLLEGYRVRLNGMSSRKAEALVFSGMSGPAAILGLGSLLASAQNKLMVTLQIRLFTSSCTLVMKSRYWSPPDCRKRWRISHKSWRHFMKSDDRALS</sequence>
<keyword evidence="1" id="KW-0812">Transmembrane</keyword>
<accession>A0A1I5HS96</accession>
<dbReference type="Pfam" id="PF08279">
    <property type="entry name" value="HTH_11"/>
    <property type="match status" value="1"/>
</dbReference>
<protein>
    <submittedName>
        <fullName evidence="3">HTH domain-containing protein</fullName>
    </submittedName>
</protein>
<keyword evidence="4" id="KW-1185">Reference proteome</keyword>
<keyword evidence="1" id="KW-0472">Membrane</keyword>
<keyword evidence="1" id="KW-1133">Transmembrane helix</keyword>
<feature type="transmembrane region" description="Helical" evidence="1">
    <location>
        <begin position="54"/>
        <end position="74"/>
    </location>
</feature>
<evidence type="ECO:0000256" key="1">
    <source>
        <dbReference type="SAM" id="Phobius"/>
    </source>
</evidence>
<dbReference type="AlphaFoldDB" id="A0A1I5HS96"/>
<evidence type="ECO:0000313" key="4">
    <source>
        <dbReference type="Proteomes" id="UP000199236"/>
    </source>
</evidence>
<name>A0A1I5HS96_9HYPH</name>